<dbReference type="HOGENOM" id="CLU_071381_0_0_1"/>
<dbReference type="InParanoid" id="Q6CIX1"/>
<organism evidence="2 3">
    <name type="scientific">Kluyveromyces lactis (strain ATCC 8585 / CBS 2359 / DSM 70799 / NBRC 1267 / NRRL Y-1140 / WM37)</name>
    <name type="common">Yeast</name>
    <name type="synonym">Candida sphaerica</name>
    <dbReference type="NCBI Taxonomy" id="284590"/>
    <lineage>
        <taxon>Eukaryota</taxon>
        <taxon>Fungi</taxon>
        <taxon>Dikarya</taxon>
        <taxon>Ascomycota</taxon>
        <taxon>Saccharomycotina</taxon>
        <taxon>Saccharomycetes</taxon>
        <taxon>Saccharomycetales</taxon>
        <taxon>Saccharomycetaceae</taxon>
        <taxon>Kluyveromyces</taxon>
    </lineage>
</organism>
<feature type="compositionally biased region" description="Polar residues" evidence="1">
    <location>
        <begin position="284"/>
        <end position="312"/>
    </location>
</feature>
<dbReference type="PaxDb" id="284590-Q6CIX1"/>
<evidence type="ECO:0000313" key="2">
    <source>
        <dbReference type="EMBL" id="CAG98826.1"/>
    </source>
</evidence>
<protein>
    <submittedName>
        <fullName evidence="2">KLLA0F23309p</fullName>
    </submittedName>
</protein>
<feature type="region of interest" description="Disordered" evidence="1">
    <location>
        <begin position="255"/>
        <end position="328"/>
    </location>
</feature>
<dbReference type="Proteomes" id="UP000000598">
    <property type="component" value="Chromosome F"/>
</dbReference>
<dbReference type="KEGG" id="kla:KLLA0_F23309g"/>
<evidence type="ECO:0000313" key="3">
    <source>
        <dbReference type="Proteomes" id="UP000000598"/>
    </source>
</evidence>
<evidence type="ECO:0000256" key="1">
    <source>
        <dbReference type="SAM" id="MobiDB-lite"/>
    </source>
</evidence>
<dbReference type="Gene3D" id="3.90.190.10">
    <property type="entry name" value="Protein tyrosine phosphatase superfamily"/>
    <property type="match status" value="1"/>
</dbReference>
<proteinExistence type="predicted"/>
<gene>
    <name evidence="2" type="ORF">KLLA0_F23309g</name>
</gene>
<name>Q6CIX1_KLULA</name>
<feature type="compositionally biased region" description="Acidic residues" evidence="1">
    <location>
        <begin position="256"/>
        <end position="265"/>
    </location>
</feature>
<sequence>MSHHNNYALAHTLNQMKPQQLSNNVFFGPLNTLSQYDFLSKNDIKFFISVGIPVERAMEYARNIQLDQFMICCLDKEFDRTRFSDDTMSNILEFNNKHSVDLKTLIQHVSLSEECAAQPLQSHLYRSVSEYTTNIYTADGVHKFECFNDLITLFKLAKMGNILVFSSNGNDENLVILLISHMLKQNPSINVVDAFSYVKNLRPTVNNMKEDNIYWCSGLVAYHERVKSKELTWRPGSTNGSSTEITNFATKRREQFEEDEAEDGDISFGNKPYSDAANDAMESIASTPFSESDCSYSSDFQTPEPDNSSAYNARQYATPRLKRMALNK</sequence>
<dbReference type="eggNOG" id="ENOG502S3NH">
    <property type="taxonomic scope" value="Eukaryota"/>
</dbReference>
<dbReference type="InterPro" id="IPR029021">
    <property type="entry name" value="Prot-tyrosine_phosphatase-like"/>
</dbReference>
<accession>Q6CIX1</accession>
<keyword evidence="3" id="KW-1185">Reference proteome</keyword>
<dbReference type="OMA" id="DVIMINF"/>
<dbReference type="AlphaFoldDB" id="Q6CIX1"/>
<dbReference type="GeneID" id="2895354"/>
<dbReference type="RefSeq" id="XP_456118.1">
    <property type="nucleotide sequence ID" value="XM_456118.1"/>
</dbReference>
<dbReference type="EMBL" id="CR382126">
    <property type="protein sequence ID" value="CAG98826.1"/>
    <property type="molecule type" value="Genomic_DNA"/>
</dbReference>
<reference evidence="2 3" key="1">
    <citation type="journal article" date="2004" name="Nature">
        <title>Genome evolution in yeasts.</title>
        <authorList>
            <consortium name="Genolevures"/>
            <person name="Dujon B."/>
            <person name="Sherman D."/>
            <person name="Fischer G."/>
            <person name="Durrens P."/>
            <person name="Casaregola S."/>
            <person name="Lafontaine I."/>
            <person name="de Montigny J."/>
            <person name="Marck C."/>
            <person name="Neuveglise C."/>
            <person name="Talla E."/>
            <person name="Goffard N."/>
            <person name="Frangeul L."/>
            <person name="Aigle M."/>
            <person name="Anthouard V."/>
            <person name="Babour A."/>
            <person name="Barbe V."/>
            <person name="Barnay S."/>
            <person name="Blanchin S."/>
            <person name="Beckerich J.M."/>
            <person name="Beyne E."/>
            <person name="Bleykasten C."/>
            <person name="Boisrame A."/>
            <person name="Boyer J."/>
            <person name="Cattolico L."/>
            <person name="Confanioleri F."/>
            <person name="de Daruvar A."/>
            <person name="Despons L."/>
            <person name="Fabre E."/>
            <person name="Fairhead C."/>
            <person name="Ferry-Dumazet H."/>
            <person name="Groppi A."/>
            <person name="Hantraye F."/>
            <person name="Hennequin C."/>
            <person name="Jauniaux N."/>
            <person name="Joyet P."/>
            <person name="Kachouri R."/>
            <person name="Kerrest A."/>
            <person name="Koszul R."/>
            <person name="Lemaire M."/>
            <person name="Lesur I."/>
            <person name="Ma L."/>
            <person name="Muller H."/>
            <person name="Nicaud J.M."/>
            <person name="Nikolski M."/>
            <person name="Oztas S."/>
            <person name="Ozier-Kalogeropoulos O."/>
            <person name="Pellenz S."/>
            <person name="Potier S."/>
            <person name="Richard G.F."/>
            <person name="Straub M.L."/>
            <person name="Suleau A."/>
            <person name="Swennene D."/>
            <person name="Tekaia F."/>
            <person name="Wesolowski-Louvel M."/>
            <person name="Westhof E."/>
            <person name="Wirth B."/>
            <person name="Zeniou-Meyer M."/>
            <person name="Zivanovic I."/>
            <person name="Bolotin-Fukuhara M."/>
            <person name="Thierry A."/>
            <person name="Bouchier C."/>
            <person name="Caudron B."/>
            <person name="Scarpelli C."/>
            <person name="Gaillardin C."/>
            <person name="Weissenbach J."/>
            <person name="Wincker P."/>
            <person name="Souciet J.L."/>
        </authorList>
    </citation>
    <scope>NUCLEOTIDE SEQUENCE [LARGE SCALE GENOMIC DNA]</scope>
    <source>
        <strain evidence="3">ATCC 8585 / CBS 2359 / DSM 70799 / NBRC 1267 / NRRL Y-1140 / WM37</strain>
    </source>
</reference>
<dbReference type="FunCoup" id="Q6CIX1">
    <property type="interactions" value="104"/>
</dbReference>